<evidence type="ECO:0000256" key="2">
    <source>
        <dbReference type="ARBA" id="ARBA00008782"/>
    </source>
</evidence>
<organism evidence="11 12">
    <name type="scientific">Metarhizium album (strain ARSEF 1941)</name>
    <dbReference type="NCBI Taxonomy" id="1081103"/>
    <lineage>
        <taxon>Eukaryota</taxon>
        <taxon>Fungi</taxon>
        <taxon>Dikarya</taxon>
        <taxon>Ascomycota</taxon>
        <taxon>Pezizomycotina</taxon>
        <taxon>Sordariomycetes</taxon>
        <taxon>Hypocreomycetidae</taxon>
        <taxon>Hypocreales</taxon>
        <taxon>Clavicipitaceae</taxon>
        <taxon>Metarhizium</taxon>
    </lineage>
</organism>
<name>A0A0B2WL20_METAS</name>
<dbReference type="OrthoDB" id="5322661at2759"/>
<keyword evidence="12" id="KW-1185">Reference proteome</keyword>
<dbReference type="STRING" id="1081103.A0A0B2WL20"/>
<evidence type="ECO:0000313" key="11">
    <source>
        <dbReference type="EMBL" id="KHN94648.1"/>
    </source>
</evidence>
<evidence type="ECO:0000256" key="5">
    <source>
        <dbReference type="ARBA" id="ARBA00023159"/>
    </source>
</evidence>
<dbReference type="GO" id="GO:0006357">
    <property type="term" value="P:regulation of transcription by RNA polymerase II"/>
    <property type="evidence" value="ECO:0007669"/>
    <property type="project" value="InterPro"/>
</dbReference>
<protein>
    <recommendedName>
        <fullName evidence="3 9">Mediator of RNA polymerase II transcription subunit 5</fullName>
    </recommendedName>
    <alternativeName>
        <fullName evidence="8 9">Mediator complex subunit 5</fullName>
    </alternativeName>
</protein>
<comment type="caution">
    <text evidence="11">The sequence shown here is derived from an EMBL/GenBank/DDBJ whole genome shotgun (WGS) entry which is preliminary data.</text>
</comment>
<comment type="subcellular location">
    <subcellularLocation>
        <location evidence="1 9">Nucleus</location>
    </subcellularLocation>
</comment>
<comment type="subunit">
    <text evidence="9">Component of the Mediator complex.</text>
</comment>
<accession>A0A0B2WL20</accession>
<dbReference type="PANTHER" id="PTHR35784">
    <property type="entry name" value="MEDIATOR OF RNA POLYMERASE II TRANSCRIPTION SUBUNIT 5"/>
    <property type="match status" value="1"/>
</dbReference>
<evidence type="ECO:0000256" key="6">
    <source>
        <dbReference type="ARBA" id="ARBA00023163"/>
    </source>
</evidence>
<dbReference type="HOGENOM" id="CLU_004096_0_0_1"/>
<evidence type="ECO:0000256" key="1">
    <source>
        <dbReference type="ARBA" id="ARBA00004123"/>
    </source>
</evidence>
<dbReference type="GO" id="GO:0016592">
    <property type="term" value="C:mediator complex"/>
    <property type="evidence" value="ECO:0007669"/>
    <property type="project" value="InterPro"/>
</dbReference>
<dbReference type="GO" id="GO:0003712">
    <property type="term" value="F:transcription coregulator activity"/>
    <property type="evidence" value="ECO:0007669"/>
    <property type="project" value="InterPro"/>
</dbReference>
<evidence type="ECO:0000256" key="9">
    <source>
        <dbReference type="RuleBase" id="RU364142"/>
    </source>
</evidence>
<dbReference type="Pfam" id="PF08689">
    <property type="entry name" value="Med5"/>
    <property type="match status" value="1"/>
</dbReference>
<keyword evidence="7 9" id="KW-0539">Nucleus</keyword>
<comment type="similarity">
    <text evidence="2 9">Belongs to the Mediator complex subunit 5 family.</text>
</comment>
<dbReference type="EMBL" id="AZHE01000032">
    <property type="protein sequence ID" value="KHN94648.1"/>
    <property type="molecule type" value="Genomic_DNA"/>
</dbReference>
<evidence type="ECO:0000256" key="8">
    <source>
        <dbReference type="ARBA" id="ARBA00031256"/>
    </source>
</evidence>
<sequence>MDHPTGPDRRGPGSGRALRDSVKYWSRFVDRCIFRRLGTGLFEEFVPLIQEQHPLPPFLIALLFLRPQPYNVVSLDPRIPPYIQALSQLGHVDAPSILKVLYKFSSLHSHSQLKTSTSPQDGPESASNGSYPGNAALHSNDKRKRPRRWKSSAWVEEFMFYHVIKIIVEGTAFRDPRVLLEMVQVISKWMELFTSVSRVFVADVMGDLQSSQARLDMETARAAFVPLLLRLVEVPALVKAISSSHAKNIRKSLSINLAGFIQTLQPAPGFVERLEMFRTEILAKLDPIDKNNQAAANAAMDELLGASVALDSFAIPDLLISNTRSAVYVFLNASLVGRPLIDDNVLISYLQNRCQDATQSSAIELIVGSFDILANAVFRNEGPKDAHLLKSFLVNKVPLLLCHLFLREPAFDTSASEFCITEALSQVDTSVFPTASLMFDESRSNNPYTESVREEFCTACALHGLVQREHVERILGETSMSYEPSLEKYSKEKLVHDCLADAEKVQGLIRELEKMDGNVGAVCQALVEVMRQLCTNKETMSLKLLCSQLAQKPHILDILLLFEKLPAIMDPLCQLLDNWRYEEDQGEYQPIYEEFGSILLLVLAFAYRYNLTAADIGITSPDSSVAKILSRAHIGRDRDDLTEQEKGHMSGWVHGLFTESGGLGDDLMSSCPPQDFYLIVASLFQNIVVAYTYGYLSDETLKGGVEYLVDTFLLPSLVPALRFLADYLWVEQKEQKAIIKVLQLILLPSSISGEASTMLSSVRNLVAKPLEHSLRTYQRQDPKNQDIEPLLRALKDSLPLSQRTGGAEHNELESWTNGSSTGLAGALRHTIQGLVQWSMHPSVSSMPTPYTHRQLIAAQRILGAKRTLRLLLEEVRAHSETGSANIVYDVAAAIVCAPNVTDEPSPSSQLMDASGNVPPLVQRPLSLREALRLEADGCRRLHKADPVFSEIVVRLYRRVEAHMVMPQGQAMLEAPGIQLDLGSGAGGLGDVDAMAAVGVGGDGMTVDGLDMGIGGPGSAGGLDTTSDGDLFGGLDTNGMDMFGWGDSMDLSGN</sequence>
<evidence type="ECO:0000256" key="3">
    <source>
        <dbReference type="ARBA" id="ARBA00020628"/>
    </source>
</evidence>
<keyword evidence="5 9" id="KW-0010">Activator</keyword>
<keyword evidence="6 9" id="KW-0804">Transcription</keyword>
<proteinExistence type="inferred from homology"/>
<dbReference type="InterPro" id="IPR014801">
    <property type="entry name" value="Mediator_Med5_fun"/>
</dbReference>
<evidence type="ECO:0000256" key="10">
    <source>
        <dbReference type="SAM" id="MobiDB-lite"/>
    </source>
</evidence>
<dbReference type="AlphaFoldDB" id="A0A0B2WL20"/>
<evidence type="ECO:0000256" key="4">
    <source>
        <dbReference type="ARBA" id="ARBA00023015"/>
    </source>
</evidence>
<comment type="function">
    <text evidence="9">Component of the Mediator complex, a coactivator involved in the regulated transcription of nearly all RNA polymerase II-dependent genes. Mediator functions as a bridge to convey information from gene-specific regulatory proteins to the basal RNA polymerase II transcription machinery. Mediator is recruited to promoters by direct interactions with regulatory proteins and serves as a scaffold for the assembly of a functional preinitiation complex with RNA polymerase II and the general transcription factors.</text>
</comment>
<dbReference type="PANTHER" id="PTHR35784:SF1">
    <property type="entry name" value="MEDIATOR OF RNA POLYMERASE II TRANSCRIPTION SUBUNIT 5"/>
    <property type="match status" value="1"/>
</dbReference>
<reference evidence="11 12" key="1">
    <citation type="journal article" date="2014" name="Proc. Natl. Acad. Sci. U.S.A.">
        <title>Trajectory and genomic determinants of fungal-pathogen speciation and host adaptation.</title>
        <authorList>
            <person name="Hu X."/>
            <person name="Xiao G."/>
            <person name="Zheng P."/>
            <person name="Shang Y."/>
            <person name="Su Y."/>
            <person name="Zhang X."/>
            <person name="Liu X."/>
            <person name="Zhan S."/>
            <person name="St Leger R.J."/>
            <person name="Wang C."/>
        </authorList>
    </citation>
    <scope>NUCLEOTIDE SEQUENCE [LARGE SCALE GENOMIC DNA]</scope>
    <source>
        <strain evidence="11 12">ARSEF 1941</strain>
    </source>
</reference>
<feature type="region of interest" description="Disordered" evidence="10">
    <location>
        <begin position="113"/>
        <end position="144"/>
    </location>
</feature>
<evidence type="ECO:0000313" key="12">
    <source>
        <dbReference type="Proteomes" id="UP000030816"/>
    </source>
</evidence>
<keyword evidence="4 9" id="KW-0805">Transcription regulation</keyword>
<dbReference type="Proteomes" id="UP000030816">
    <property type="component" value="Unassembled WGS sequence"/>
</dbReference>
<feature type="compositionally biased region" description="Polar residues" evidence="10">
    <location>
        <begin position="113"/>
        <end position="131"/>
    </location>
</feature>
<evidence type="ECO:0000256" key="7">
    <source>
        <dbReference type="ARBA" id="ARBA00023242"/>
    </source>
</evidence>
<gene>
    <name evidence="9" type="primary">MED5</name>
    <name evidence="11" type="ORF">MAM_07554</name>
</gene>